<comment type="caution">
    <text evidence="2">The sequence shown here is derived from an EMBL/GenBank/DDBJ whole genome shotgun (WGS) entry which is preliminary data.</text>
</comment>
<protein>
    <submittedName>
        <fullName evidence="2">Uncharacterized protein</fullName>
    </submittedName>
</protein>
<dbReference type="Proteomes" id="UP000765509">
    <property type="component" value="Unassembled WGS sequence"/>
</dbReference>
<dbReference type="EMBL" id="AVOT02008698">
    <property type="protein sequence ID" value="MBW0486528.1"/>
    <property type="molecule type" value="Genomic_DNA"/>
</dbReference>
<feature type="compositionally biased region" description="Basic and acidic residues" evidence="1">
    <location>
        <begin position="207"/>
        <end position="219"/>
    </location>
</feature>
<reference evidence="2" key="1">
    <citation type="submission" date="2021-03" db="EMBL/GenBank/DDBJ databases">
        <title>Draft genome sequence of rust myrtle Austropuccinia psidii MF-1, a brazilian biotype.</title>
        <authorList>
            <person name="Quecine M.C."/>
            <person name="Pachon D.M.R."/>
            <person name="Bonatelli M.L."/>
            <person name="Correr F.H."/>
            <person name="Franceschini L.M."/>
            <person name="Leite T.F."/>
            <person name="Margarido G.R.A."/>
            <person name="Almeida C.A."/>
            <person name="Ferrarezi J.A."/>
            <person name="Labate C.A."/>
        </authorList>
    </citation>
    <scope>NUCLEOTIDE SEQUENCE</scope>
    <source>
        <strain evidence="2">MF-1</strain>
    </source>
</reference>
<dbReference type="AlphaFoldDB" id="A0A9Q3CM68"/>
<keyword evidence="3" id="KW-1185">Reference proteome</keyword>
<name>A0A9Q3CM68_9BASI</name>
<accession>A0A9Q3CM68</accession>
<evidence type="ECO:0000313" key="2">
    <source>
        <dbReference type="EMBL" id="MBW0486528.1"/>
    </source>
</evidence>
<organism evidence="2 3">
    <name type="scientific">Austropuccinia psidii MF-1</name>
    <dbReference type="NCBI Taxonomy" id="1389203"/>
    <lineage>
        <taxon>Eukaryota</taxon>
        <taxon>Fungi</taxon>
        <taxon>Dikarya</taxon>
        <taxon>Basidiomycota</taxon>
        <taxon>Pucciniomycotina</taxon>
        <taxon>Pucciniomycetes</taxon>
        <taxon>Pucciniales</taxon>
        <taxon>Sphaerophragmiaceae</taxon>
        <taxon>Austropuccinia</taxon>
    </lineage>
</organism>
<proteinExistence type="predicted"/>
<gene>
    <name evidence="2" type="ORF">O181_026243</name>
</gene>
<evidence type="ECO:0000313" key="3">
    <source>
        <dbReference type="Proteomes" id="UP000765509"/>
    </source>
</evidence>
<sequence>MNGEAVHLILRRIHQNLLVSLVDGVASKNSKTVWNRINKNLSSHNVINRGRTWVESESPKSTGNIEEYIHECTNIIFEILGIGINLPPEIIAYSILGKIRRDCTNYNHIIYSMVISMHASINPQKVPENLSDLLQSEQNRKEFEKPIKTKDNTSSALLSNSNDFPFKILYVCKNGKNNPKNMTHTAKKCWALHPELRPPPRNKQRRGGGEAKYHKTGME</sequence>
<evidence type="ECO:0000256" key="1">
    <source>
        <dbReference type="SAM" id="MobiDB-lite"/>
    </source>
</evidence>
<feature type="region of interest" description="Disordered" evidence="1">
    <location>
        <begin position="194"/>
        <end position="219"/>
    </location>
</feature>